<protein>
    <recommendedName>
        <fullName evidence="6">Pecanex-like protein</fullName>
    </recommendedName>
</protein>
<feature type="transmembrane region" description="Helical" evidence="6">
    <location>
        <begin position="33"/>
        <end position="50"/>
    </location>
</feature>
<evidence type="ECO:0000256" key="2">
    <source>
        <dbReference type="ARBA" id="ARBA00010170"/>
    </source>
</evidence>
<evidence type="ECO:0000313" key="10">
    <source>
        <dbReference type="Proteomes" id="UP001162480"/>
    </source>
</evidence>
<keyword evidence="4 6" id="KW-1133">Transmembrane helix</keyword>
<feature type="domain" description="Pecanex C-terminal" evidence="8">
    <location>
        <begin position="2078"/>
        <end position="2304"/>
    </location>
</feature>
<feature type="compositionally biased region" description="Low complexity" evidence="7">
    <location>
        <begin position="298"/>
        <end position="339"/>
    </location>
</feature>
<feature type="transmembrane region" description="Helical" evidence="6">
    <location>
        <begin position="1561"/>
        <end position="1582"/>
    </location>
</feature>
<feature type="region of interest" description="Disordered" evidence="7">
    <location>
        <begin position="365"/>
        <end position="503"/>
    </location>
</feature>
<reference evidence="9" key="1">
    <citation type="submission" date="2023-08" db="EMBL/GenBank/DDBJ databases">
        <authorList>
            <person name="Alioto T."/>
            <person name="Alioto T."/>
            <person name="Gomez Garrido J."/>
        </authorList>
    </citation>
    <scope>NUCLEOTIDE SEQUENCE</scope>
</reference>
<feature type="region of interest" description="Disordered" evidence="7">
    <location>
        <begin position="275"/>
        <end position="339"/>
    </location>
</feature>
<evidence type="ECO:0000313" key="9">
    <source>
        <dbReference type="EMBL" id="CAI9723866.1"/>
    </source>
</evidence>
<feature type="compositionally biased region" description="Basic and acidic residues" evidence="7">
    <location>
        <begin position="1019"/>
        <end position="1040"/>
    </location>
</feature>
<feature type="compositionally biased region" description="Acidic residues" evidence="7">
    <location>
        <begin position="279"/>
        <end position="297"/>
    </location>
</feature>
<feature type="compositionally biased region" description="Low complexity" evidence="7">
    <location>
        <begin position="957"/>
        <end position="969"/>
    </location>
</feature>
<dbReference type="InterPro" id="IPR007735">
    <property type="entry name" value="Pecanex_C"/>
</dbReference>
<name>A0AA36AYD8_OCTVU</name>
<evidence type="ECO:0000259" key="8">
    <source>
        <dbReference type="Pfam" id="PF05041"/>
    </source>
</evidence>
<dbReference type="PANTHER" id="PTHR12372:SF7">
    <property type="entry name" value="PROTEIN PECANEX"/>
    <property type="match status" value="1"/>
</dbReference>
<keyword evidence="3 6" id="KW-0812">Transmembrane</keyword>
<accession>A0AA36AYD8</accession>
<dbReference type="PANTHER" id="PTHR12372">
    <property type="entry name" value="PECANEX"/>
    <property type="match status" value="1"/>
</dbReference>
<feature type="region of interest" description="Disordered" evidence="7">
    <location>
        <begin position="544"/>
        <end position="587"/>
    </location>
</feature>
<feature type="compositionally biased region" description="Polar residues" evidence="7">
    <location>
        <begin position="2470"/>
        <end position="2479"/>
    </location>
</feature>
<comment type="similarity">
    <text evidence="2 6">Belongs to the pecanex family.</text>
</comment>
<keyword evidence="5 6" id="KW-0472">Membrane</keyword>
<keyword evidence="10" id="KW-1185">Reference proteome</keyword>
<feature type="compositionally biased region" description="Low complexity" evidence="7">
    <location>
        <begin position="1180"/>
        <end position="1195"/>
    </location>
</feature>
<sequence length="2582" mass="283676">MGSHTLDILRQGILPSFTGGWYYDANQSTFSNIFHLYLWLFLLAFPLTLYLTVATSIFVWMIYCGVVGLVFAIIKSINYKLHHMFDTSEGFEEALDKFAEKNTSQTKVDSRRSSAKSNHKNGDNSDSEEYIEMSVMNRSQNCTITPPVHHSSRNSVILETQPVHKETNTSHQLDVEDSKNDAVLRVEAGGDGTSSLLPMSSSSSSVMMMMMMDSSGGVGGGDSGGGAVLETVEVHNTSPTTSKPPSPTDTTTATTAAITTTTTTTTSTTTTAAAAVADHDDDDDDNVDNADADDADDTATPNVALPAVLSTSGSAPPSSSRSPTFRYSFSSSSHSSVSERSSARSLSASSSSLASFVSSYSTVSLSSCPSTTVEPPGTVDESTSTTTTTTTNPTSSSSSSSSSTTTTSTATSPSTTTSTTITACPTATTTTSTTPNSPTTSTTANTPPPTVEPVDVTVTVETAEEPAEDFSPLPSSPVPPSTPPPPSSPPSPPPPPPSVPAVIVSSPVALKQPAKVSLHATDDELSANFPHQITTKVYVEQQLSKSSSLSNTTTPPDGSHRVDADSELSPEPRMKRRKAVRRTKSSLESWYGQAVAGGNHSGSQSHHQLQRSLDCAIASRQRPRVLALDSKDSSNSRMSASHSSSLEHDKPKRLLCRQANVESMDVDSDDTNTDDSTFHHRNTSSSRSLDRKIWKWINKRSPATSTEKKNMYLAEIKARPSQRTSFPPAMGQHYPISLHMPQSASCKGPLDRNVGDIFNGLKDIRHNKRTFSGAVSYGQRLGSGRTIAETTQIINGTVATTTVATTIATTTGAAVTSGVPLSSKSRDSGVFRFMRLLQGSDEKKVETSNSQQSSVVGLDWLFSTDSESVSSGESRSQLEVSESTSTITNDDTSPAATGGDGFDDDISPAGDREQPGQYHLLKEHDNTSPSSPSQDELDLKHCGAIPKKYSLKQSADPQLQSQNLSSSPSDEGPFGASPDPPDPETLCRNIIEILDDNNEFPEKMRKLKAVVQPTKKSYYRNEDQSKESRLKEPTLMKDKATSPAELGAIGGTTQEDGDTRSTDSKSVTPTEASALLPLKDILNKEDSQSRRRRYRRETGRVNMRRVHTRRSPPLRAALFNIIAGGHLASSHDDTTEGAMHYFQDEVGNWFTYTFGENSSGVAQGVIDMDLVKSNDKSFHESTSSSGSGSPVVIEPSPKREEQAIVCRERSLDFHSNLRPTQAFYPWQIESQWGLVEPFGSGHPNVDDISDSPSVTEVSSGHQSIDKPKQFYKFWLFPNKYIKIHFDRLELLALLDRNLTVIENLIAILMAVAVSSLGALVLSSHFYKDFYIFIFCFILASCQYSLLKSVQPDSASPMHGYNRLIVFSRPFYFCLCCGLLKFLDYTIHHASSTSFIIYGFPFTATASLTFAKSLMKVFILLLPVLFMVGLLPQVKTFFMYILEQTDMHIFGGNATTSLGAAVYSVTRSLVAVAALYFFCYYALKQKESSQHVLFSIFCALSVAISYHLSRSASHPGVLGSLIKDMICGKKSSQTKEPGENELIDPLPDKLKKCVSDRLQSDLLVCILFAVIMFAVHVSTVFNSPVLQPYLSDVLCYLAASLGFIIHYIIPQMRKEMPWLCCYTPILPSYEGKHMESDDPAPIMCFEKLYIWLRFVERNIVYPVVFLCALTLSAPLLVKKFGLYFGSVIVVVCGLKLLRFAFSDTLKQHMILAFTVLFFKYDYKAASETFLLDYFVISILFCKFCDLLLKVKFIITYIAPWQITWGSAFHAFAQPFSVPHSAMLFVQAAISAIFSTPLNPFLGSAIFITSYIRPVKFWERDYNTKRVDHSNTCLASQLERNPGADDNNLNSIFYEHLTRSLQHSLCGDVMMGRWGNYCQGDCFIMASDYLNALVHIIETGNGLVTFQLRGLEFRGTYCQQREVEAITEEVNNDEGFCCCELGHLPHLLSLNAAFNQRWLAWEVMVTNYILEGYSISDNSAATMLQVFDLRKLLINYYIKSIIYYTVRSPCLDQWSQNEELRVALAPLQCNDYVDLDPTFNAHVDDDYDSRLLGITRNSFCNVYFSWIQFCAARREKSVESGKDSFLVSLCYGLSLLGRRALCTASHNGASVGVDYFLFRLHALFKGDFRVTSSRDEWVVKDVELLRRVVAPALRMSLKLHQDHFASSDEYDDLQVLYNAISNYEKNMVISHEADPAWRNAVLSNTNSLLALRHVFDEELDEYKIIMLNKRYLSFRIVKVNRECVRGLWAGQQQELIFLRNRNPERGSIQNAKQALRNMINSSCDQPIGYPIYVSPLTTSYSSTHEQLATIIGGEFLLSNVKSFFKNLWFRMRRHCGASCAGRSSGFQEEATYTSACTHAAAAVQLGSMRSNSNSAPPTTGAPSVGGGAATTGSGAVSPSNQSDITLQNLTNSHNSKLSSPAAVTTATTTPTSTATTTPSITALLDSRSSSSGNGVPATAPTAPTVVTSTAPGSNPVNTTTKEPTISQRVRIMDPSQMYDNMNLGRRIDVQWPRDDWKQNGGKSGWNGWTPTKGLEGTIVHRWVPCHRDPVCRSHVDYTILLVQVGSDKYVPIADGGVMHLGVEV</sequence>
<feature type="region of interest" description="Disordered" evidence="7">
    <location>
        <begin position="624"/>
        <end position="684"/>
    </location>
</feature>
<feature type="transmembrane region" description="Helical" evidence="6">
    <location>
        <begin position="1588"/>
        <end position="1608"/>
    </location>
</feature>
<comment type="subcellular location">
    <subcellularLocation>
        <location evidence="1 6">Membrane</location>
        <topology evidence="1 6">Multi-pass membrane protein</topology>
    </subcellularLocation>
</comment>
<feature type="transmembrane region" description="Helical" evidence="6">
    <location>
        <begin position="1394"/>
        <end position="1410"/>
    </location>
</feature>
<feature type="compositionally biased region" description="Low complexity" evidence="7">
    <location>
        <begin position="635"/>
        <end position="644"/>
    </location>
</feature>
<feature type="compositionally biased region" description="Basic residues" evidence="7">
    <location>
        <begin position="574"/>
        <end position="584"/>
    </location>
</feature>
<feature type="region of interest" description="Disordered" evidence="7">
    <location>
        <begin position="235"/>
        <end position="254"/>
    </location>
</feature>
<organism evidence="9 10">
    <name type="scientific">Octopus vulgaris</name>
    <name type="common">Common octopus</name>
    <dbReference type="NCBI Taxonomy" id="6645"/>
    <lineage>
        <taxon>Eukaryota</taxon>
        <taxon>Metazoa</taxon>
        <taxon>Spiralia</taxon>
        <taxon>Lophotrochozoa</taxon>
        <taxon>Mollusca</taxon>
        <taxon>Cephalopoda</taxon>
        <taxon>Coleoidea</taxon>
        <taxon>Octopodiformes</taxon>
        <taxon>Octopoda</taxon>
        <taxon>Incirrata</taxon>
        <taxon>Octopodidae</taxon>
        <taxon>Octopus</taxon>
    </lineage>
</organism>
<feature type="transmembrane region" description="Helical" evidence="6">
    <location>
        <begin position="1416"/>
        <end position="1441"/>
    </location>
</feature>
<dbReference type="GO" id="GO:0007029">
    <property type="term" value="P:endoplasmic reticulum organization"/>
    <property type="evidence" value="ECO:0007669"/>
    <property type="project" value="TreeGrafter"/>
</dbReference>
<feature type="region of interest" description="Disordered" evidence="7">
    <location>
        <begin position="1176"/>
        <end position="1199"/>
    </location>
</feature>
<evidence type="ECO:0000256" key="6">
    <source>
        <dbReference type="RuleBase" id="RU367089"/>
    </source>
</evidence>
<feature type="compositionally biased region" description="Low complexity" evidence="7">
    <location>
        <begin position="2416"/>
        <end position="2440"/>
    </location>
</feature>
<feature type="transmembrane region" description="Helical" evidence="6">
    <location>
        <begin position="1304"/>
        <end position="1322"/>
    </location>
</feature>
<feature type="compositionally biased region" description="Polar residues" evidence="7">
    <location>
        <begin position="880"/>
        <end position="895"/>
    </location>
</feature>
<evidence type="ECO:0000256" key="4">
    <source>
        <dbReference type="ARBA" id="ARBA00022989"/>
    </source>
</evidence>
<evidence type="ECO:0000256" key="5">
    <source>
        <dbReference type="ARBA" id="ARBA00023136"/>
    </source>
</evidence>
<dbReference type="Pfam" id="PF05041">
    <property type="entry name" value="Pecanex_C"/>
    <property type="match status" value="1"/>
</dbReference>
<feature type="region of interest" description="Disordered" evidence="7">
    <location>
        <begin position="102"/>
        <end position="127"/>
    </location>
</feature>
<dbReference type="GO" id="GO:0005783">
    <property type="term" value="C:endoplasmic reticulum"/>
    <property type="evidence" value="ECO:0007669"/>
    <property type="project" value="TreeGrafter"/>
</dbReference>
<feature type="transmembrane region" description="Helical" evidence="6">
    <location>
        <begin position="1329"/>
        <end position="1345"/>
    </location>
</feature>
<feature type="compositionally biased region" description="Low complexity" evidence="7">
    <location>
        <begin position="866"/>
        <end position="879"/>
    </location>
</feature>
<evidence type="ECO:0000256" key="1">
    <source>
        <dbReference type="ARBA" id="ARBA00004141"/>
    </source>
</evidence>
<feature type="compositionally biased region" description="Acidic residues" evidence="7">
    <location>
        <begin position="664"/>
        <end position="673"/>
    </location>
</feature>
<dbReference type="InterPro" id="IPR039797">
    <property type="entry name" value="Pecanex"/>
</dbReference>
<dbReference type="GO" id="GO:0016020">
    <property type="term" value="C:membrane"/>
    <property type="evidence" value="ECO:0007669"/>
    <property type="project" value="UniProtKB-SubCell"/>
</dbReference>
<feature type="compositionally biased region" description="Low complexity" evidence="7">
    <location>
        <begin position="382"/>
        <end position="445"/>
    </location>
</feature>
<feature type="compositionally biased region" description="Low complexity" evidence="7">
    <location>
        <begin position="2388"/>
        <end position="2397"/>
    </location>
</feature>
<gene>
    <name evidence="9" type="ORF">OCTVUL_1B009305</name>
</gene>
<feature type="transmembrane region" description="Helical" evidence="6">
    <location>
        <begin position="1461"/>
        <end position="1482"/>
    </location>
</feature>
<feature type="compositionally biased region" description="Low complexity" evidence="7">
    <location>
        <begin position="452"/>
        <end position="461"/>
    </location>
</feature>
<feature type="region of interest" description="Disordered" evidence="7">
    <location>
        <begin position="952"/>
        <end position="985"/>
    </location>
</feature>
<feature type="compositionally biased region" description="Pro residues" evidence="7">
    <location>
        <begin position="474"/>
        <end position="499"/>
    </location>
</feature>
<feature type="compositionally biased region" description="Low complexity" evidence="7">
    <location>
        <begin position="2453"/>
        <end position="2469"/>
    </location>
</feature>
<proteinExistence type="inferred from homology"/>
<feature type="transmembrane region" description="Helical" evidence="6">
    <location>
        <begin position="57"/>
        <end position="74"/>
    </location>
</feature>
<feature type="region of interest" description="Disordered" evidence="7">
    <location>
        <begin position="866"/>
        <end position="915"/>
    </location>
</feature>
<feature type="transmembrane region" description="Helical" evidence="6">
    <location>
        <begin position="1682"/>
        <end position="1700"/>
    </location>
</feature>
<feature type="region of interest" description="Disordered" evidence="7">
    <location>
        <begin position="1018"/>
        <end position="1073"/>
    </location>
</feature>
<evidence type="ECO:0000256" key="3">
    <source>
        <dbReference type="ARBA" id="ARBA00022692"/>
    </source>
</evidence>
<evidence type="ECO:0000256" key="7">
    <source>
        <dbReference type="SAM" id="MobiDB-lite"/>
    </source>
</evidence>
<dbReference type="EMBL" id="OX597819">
    <property type="protein sequence ID" value="CAI9723866.1"/>
    <property type="molecule type" value="Genomic_DNA"/>
</dbReference>
<feature type="compositionally biased region" description="Polar residues" evidence="7">
    <location>
        <begin position="2398"/>
        <end position="2415"/>
    </location>
</feature>
<feature type="region of interest" description="Disordered" evidence="7">
    <location>
        <begin position="2366"/>
        <end position="2479"/>
    </location>
</feature>
<feature type="transmembrane region" description="Helical" evidence="6">
    <location>
        <begin position="1658"/>
        <end position="1676"/>
    </location>
</feature>
<dbReference type="Proteomes" id="UP001162480">
    <property type="component" value="Chromosome 6"/>
</dbReference>